<evidence type="ECO:0000313" key="2">
    <source>
        <dbReference type="Proteomes" id="UP001524501"/>
    </source>
</evidence>
<protein>
    <submittedName>
        <fullName evidence="1">Uncharacterized protein</fullName>
    </submittedName>
</protein>
<organism evidence="1 2">
    <name type="scientific">Rhodococcus tibetensis</name>
    <dbReference type="NCBI Taxonomy" id="2965064"/>
    <lineage>
        <taxon>Bacteria</taxon>
        <taxon>Bacillati</taxon>
        <taxon>Actinomycetota</taxon>
        <taxon>Actinomycetes</taxon>
        <taxon>Mycobacteriales</taxon>
        <taxon>Nocardiaceae</taxon>
        <taxon>Rhodococcus</taxon>
    </lineage>
</organism>
<sequence length="63" mass="6884">MMYLIADVVMDELPTVKHVVENKTIRIVFGLNGHLSLALDEATHLVTELAAVLGEAQGDEVRP</sequence>
<gene>
    <name evidence="1" type="ORF">NOF53_14915</name>
</gene>
<dbReference type="EMBL" id="JANFQF010000011">
    <property type="protein sequence ID" value="MCQ4120445.1"/>
    <property type="molecule type" value="Genomic_DNA"/>
</dbReference>
<name>A0ABT1QH66_9NOCA</name>
<evidence type="ECO:0000313" key="1">
    <source>
        <dbReference type="EMBL" id="MCQ4120445.1"/>
    </source>
</evidence>
<dbReference type="Proteomes" id="UP001524501">
    <property type="component" value="Unassembled WGS sequence"/>
</dbReference>
<accession>A0ABT1QH66</accession>
<comment type="caution">
    <text evidence="1">The sequence shown here is derived from an EMBL/GenBank/DDBJ whole genome shotgun (WGS) entry which is preliminary data.</text>
</comment>
<keyword evidence="2" id="KW-1185">Reference proteome</keyword>
<dbReference type="RefSeq" id="WP_255969808.1">
    <property type="nucleotide sequence ID" value="NZ_JANFQF010000011.1"/>
</dbReference>
<proteinExistence type="predicted"/>
<reference evidence="1 2" key="1">
    <citation type="submission" date="2022-07" db="EMBL/GenBank/DDBJ databases">
        <title>Degradation activity of malathion, p-nitrophenol and potential low-temperature adaptation strategy of Rhodococcus sp. FXJ9.536.</title>
        <authorList>
            <person name="Huang J."/>
            <person name="Huang Y."/>
        </authorList>
    </citation>
    <scope>NUCLEOTIDE SEQUENCE [LARGE SCALE GENOMIC DNA]</scope>
    <source>
        <strain evidence="1 2">FXJ9.536</strain>
    </source>
</reference>